<dbReference type="AlphaFoldDB" id="A0A8K0AK18"/>
<evidence type="ECO:0000313" key="2">
    <source>
        <dbReference type="EMBL" id="KAF0852836.1"/>
    </source>
</evidence>
<comment type="caution">
    <text evidence="2">The sequence shown here is derived from an EMBL/GenBank/DDBJ whole genome shotgun (WGS) entry which is preliminary data.</text>
</comment>
<evidence type="ECO:0000313" key="3">
    <source>
        <dbReference type="Proteomes" id="UP000799049"/>
    </source>
</evidence>
<organism evidence="2 3">
    <name type="scientific">Andalucia godoyi</name>
    <name type="common">Flagellate</name>
    <dbReference type="NCBI Taxonomy" id="505711"/>
    <lineage>
        <taxon>Eukaryota</taxon>
        <taxon>Discoba</taxon>
        <taxon>Jakobida</taxon>
        <taxon>Andalucina</taxon>
        <taxon>Andaluciidae</taxon>
        <taxon>Andalucia</taxon>
    </lineage>
</organism>
<proteinExistence type="predicted"/>
<feature type="compositionally biased region" description="Basic and acidic residues" evidence="1">
    <location>
        <begin position="118"/>
        <end position="134"/>
    </location>
</feature>
<name>A0A8K0AK18_ANDGO</name>
<dbReference type="Proteomes" id="UP000799049">
    <property type="component" value="Unassembled WGS sequence"/>
</dbReference>
<accession>A0A8K0AK18</accession>
<evidence type="ECO:0000256" key="1">
    <source>
        <dbReference type="SAM" id="MobiDB-lite"/>
    </source>
</evidence>
<keyword evidence="3" id="KW-1185">Reference proteome</keyword>
<gene>
    <name evidence="2" type="ORF">ANDGO_04538</name>
</gene>
<protein>
    <submittedName>
        <fullName evidence="2">Putative mitochondrial protein</fullName>
    </submittedName>
</protein>
<reference evidence="2" key="1">
    <citation type="submission" date="2019-09" db="EMBL/GenBank/DDBJ databases">
        <title>The Mitochondrial Proteome of the Jakobid, Andalucia godoyi, a Protist With the Most Gene-Rich and Bacteria-Like Mitochondrial Genome.</title>
        <authorList>
            <person name="Gray M.W."/>
            <person name="Burger G."/>
            <person name="Derelle R."/>
            <person name="Klimes V."/>
            <person name="Leger M."/>
            <person name="Sarrasin M."/>
            <person name="Vlcek C."/>
            <person name="Roger A.J."/>
            <person name="Elias M."/>
            <person name="Lang B.F."/>
        </authorList>
    </citation>
    <scope>NUCLEOTIDE SEQUENCE</scope>
    <source>
        <strain evidence="2">And28</strain>
    </source>
</reference>
<sequence length="267" mass="29342">MSSVASRIKSILLRSPRVQLTYPTSSAGFVSHLTEASFQPASKPAFHFRGPAQFETSTAVVSLTTGHIDPVSVVKLFLQAKRAPERVSVAGVPVPASSRHPRPADLFSTADSKSPSTDADRDADTERGAEKEKNTVVHGLEVRSLLLIDGFGAMHTSSLNEVCKAREDALTSVYGPLMDDLNTGLDAVQLAQMMRSWNGESREVLDAFVAHVDEHGMDVMAMFEDESTWITQRLVWTKGATNERLTSREQVKHKIEDILRRAILTQK</sequence>
<dbReference type="EMBL" id="VRVR01000014">
    <property type="protein sequence ID" value="KAF0852836.1"/>
    <property type="molecule type" value="Genomic_DNA"/>
</dbReference>
<dbReference type="SUPFAM" id="SSF50475">
    <property type="entry name" value="FMN-binding split barrel"/>
    <property type="match status" value="1"/>
</dbReference>
<feature type="region of interest" description="Disordered" evidence="1">
    <location>
        <begin position="92"/>
        <end position="134"/>
    </location>
</feature>